<name>A0ABP7H2S6_9MICO</name>
<protein>
    <recommendedName>
        <fullName evidence="4">(2Fe-2S)-binding protein</fullName>
    </recommendedName>
</protein>
<dbReference type="InterPro" id="IPR042204">
    <property type="entry name" value="2Fe-2S-bd_N"/>
</dbReference>
<reference evidence="3" key="1">
    <citation type="journal article" date="2019" name="Int. J. Syst. Evol. Microbiol.">
        <title>The Global Catalogue of Microorganisms (GCM) 10K type strain sequencing project: providing services to taxonomists for standard genome sequencing and annotation.</title>
        <authorList>
            <consortium name="The Broad Institute Genomics Platform"/>
            <consortium name="The Broad Institute Genome Sequencing Center for Infectious Disease"/>
            <person name="Wu L."/>
            <person name="Ma J."/>
        </authorList>
    </citation>
    <scope>NUCLEOTIDE SEQUENCE [LARGE SCALE GENOMIC DNA]</scope>
    <source>
        <strain evidence="3">JCM 16950</strain>
    </source>
</reference>
<evidence type="ECO:0000256" key="1">
    <source>
        <dbReference type="ARBA" id="ARBA00023002"/>
    </source>
</evidence>
<keyword evidence="1" id="KW-0560">Oxidoreductase</keyword>
<dbReference type="Proteomes" id="UP001500540">
    <property type="component" value="Unassembled WGS sequence"/>
</dbReference>
<evidence type="ECO:0000313" key="3">
    <source>
        <dbReference type="Proteomes" id="UP001500540"/>
    </source>
</evidence>
<dbReference type="InterPro" id="IPR036010">
    <property type="entry name" value="2Fe-2S_ferredoxin-like_sf"/>
</dbReference>
<evidence type="ECO:0008006" key="4">
    <source>
        <dbReference type="Google" id="ProtNLM"/>
    </source>
</evidence>
<dbReference type="Pfam" id="PF13510">
    <property type="entry name" value="Fer2_4"/>
    <property type="match status" value="1"/>
</dbReference>
<evidence type="ECO:0000313" key="2">
    <source>
        <dbReference type="EMBL" id="GAA3776728.1"/>
    </source>
</evidence>
<gene>
    <name evidence="2" type="ORF">GCM10022240_30260</name>
</gene>
<comment type="caution">
    <text evidence="2">The sequence shown here is derived from an EMBL/GenBank/DDBJ whole genome shotgun (WGS) entry which is preliminary data.</text>
</comment>
<dbReference type="EMBL" id="BAABAF010000012">
    <property type="protein sequence ID" value="GAA3776728.1"/>
    <property type="molecule type" value="Genomic_DNA"/>
</dbReference>
<accession>A0ABP7H2S6</accession>
<keyword evidence="3" id="KW-1185">Reference proteome</keyword>
<dbReference type="SUPFAM" id="SSF54292">
    <property type="entry name" value="2Fe-2S ferredoxin-like"/>
    <property type="match status" value="1"/>
</dbReference>
<sequence length="94" mass="10620">MSEGYRLPADRGRRIQVWFADEPIDCYDGETVAVALLAAGIHRFGVMDDDTPRQPLCNMGTCFDCSVIIDDARLVRSCLTPVRDGMHIQPERRH</sequence>
<dbReference type="RefSeq" id="WP_344785103.1">
    <property type="nucleotide sequence ID" value="NZ_BAABAF010000012.1"/>
</dbReference>
<proteinExistence type="predicted"/>
<organism evidence="2 3">
    <name type="scientific">Microbacterium kribbense</name>
    <dbReference type="NCBI Taxonomy" id="433645"/>
    <lineage>
        <taxon>Bacteria</taxon>
        <taxon>Bacillati</taxon>
        <taxon>Actinomycetota</taxon>
        <taxon>Actinomycetes</taxon>
        <taxon>Micrococcales</taxon>
        <taxon>Microbacteriaceae</taxon>
        <taxon>Microbacterium</taxon>
    </lineage>
</organism>
<dbReference type="Gene3D" id="3.10.20.440">
    <property type="entry name" value="2Fe-2S iron-sulphur cluster binding domain, sarcosine oxidase, alpha subunit, N-terminal domain"/>
    <property type="match status" value="1"/>
</dbReference>